<dbReference type="Pfam" id="PF08889">
    <property type="entry name" value="WbqC"/>
    <property type="match status" value="1"/>
</dbReference>
<protein>
    <submittedName>
        <fullName evidence="1">WbqC family protein</fullName>
    </submittedName>
</protein>
<organism evidence="1 2">
    <name type="scientific">Streptomyces changanensis</name>
    <dbReference type="NCBI Taxonomy" id="2964669"/>
    <lineage>
        <taxon>Bacteria</taxon>
        <taxon>Bacillati</taxon>
        <taxon>Actinomycetota</taxon>
        <taxon>Actinomycetes</taxon>
        <taxon>Kitasatosporales</taxon>
        <taxon>Streptomycetaceae</taxon>
        <taxon>Streptomyces</taxon>
    </lineage>
</organism>
<sequence>MLRKFHGSASTAEVAEESTRALLRLLGWTGSILHSSRLPARPERSQRLADLAVATGARGYLCGTGGMRYLATDSFADHGLDVVPFVPPVTDVWQDAREVSAVRALMTAGIAKVTDELQAIRSCHRSGRCSA</sequence>
<dbReference type="Proteomes" id="UP001060150">
    <property type="component" value="Chromosome"/>
</dbReference>
<reference evidence="1" key="1">
    <citation type="submission" date="2022-08" db="EMBL/GenBank/DDBJ databases">
        <title>Streptomyces changanensis sp. nov., an actinomycete isolated from soil.</title>
        <authorList>
            <person name="Wu H."/>
            <person name="Han L."/>
        </authorList>
    </citation>
    <scope>NUCLEOTIDE SEQUENCE</scope>
    <source>
        <strain evidence="1">HL-66</strain>
    </source>
</reference>
<keyword evidence="2" id="KW-1185">Reference proteome</keyword>
<evidence type="ECO:0000313" key="1">
    <source>
        <dbReference type="EMBL" id="UUS34031.1"/>
    </source>
</evidence>
<dbReference type="InterPro" id="IPR014985">
    <property type="entry name" value="WbqC"/>
</dbReference>
<accession>A0ABY5NDC7</accession>
<gene>
    <name evidence="1" type="ORF">NRO40_26520</name>
</gene>
<dbReference type="RefSeq" id="WP_257375531.1">
    <property type="nucleotide sequence ID" value="NZ_CP102332.1"/>
</dbReference>
<name>A0ABY5NDC7_9ACTN</name>
<dbReference type="EMBL" id="CP102332">
    <property type="protein sequence ID" value="UUS34031.1"/>
    <property type="molecule type" value="Genomic_DNA"/>
</dbReference>
<evidence type="ECO:0000313" key="2">
    <source>
        <dbReference type="Proteomes" id="UP001060150"/>
    </source>
</evidence>
<proteinExistence type="predicted"/>